<keyword evidence="3" id="KW-1185">Reference proteome</keyword>
<dbReference type="Gene3D" id="1.10.10.60">
    <property type="entry name" value="Homeodomain-like"/>
    <property type="match status" value="1"/>
</dbReference>
<evidence type="ECO:0000313" key="3">
    <source>
        <dbReference type="Proteomes" id="UP001619887"/>
    </source>
</evidence>
<protein>
    <recommendedName>
        <fullName evidence="1">Myb-like domain-containing protein</fullName>
    </recommendedName>
</protein>
<sequence>MDNGNQKKRKTNFTDKEIRTLIEIYAKFNNTMTNKHKLAAWKSITGAINDLGDGGIRTMEECTKKWKGPTIQSQKRCFGSQKPSDRRRPCTKNLSIQRYHYSYFWRGFPHFHRVEWD</sequence>
<accession>A0ABD2H0U5</accession>
<dbReference type="Proteomes" id="UP001619887">
    <property type="component" value="Unassembled WGS sequence"/>
</dbReference>
<dbReference type="InterPro" id="IPR001005">
    <property type="entry name" value="SANT/Myb"/>
</dbReference>
<feature type="domain" description="Myb-like" evidence="1">
    <location>
        <begin position="5"/>
        <end position="67"/>
    </location>
</feature>
<name>A0ABD2H0U5_PAGBO</name>
<gene>
    <name evidence="2" type="ORF">OYC64_011090</name>
</gene>
<dbReference type="InterPro" id="IPR028002">
    <property type="entry name" value="Myb_DNA-bind_5"/>
</dbReference>
<dbReference type="Pfam" id="PF13873">
    <property type="entry name" value="Myb_DNA-bind_5"/>
    <property type="match status" value="1"/>
</dbReference>
<organism evidence="2 3">
    <name type="scientific">Pagothenia borchgrevinki</name>
    <name type="common">Bald rockcod</name>
    <name type="synonym">Trematomus borchgrevinki</name>
    <dbReference type="NCBI Taxonomy" id="8213"/>
    <lineage>
        <taxon>Eukaryota</taxon>
        <taxon>Metazoa</taxon>
        <taxon>Chordata</taxon>
        <taxon>Craniata</taxon>
        <taxon>Vertebrata</taxon>
        <taxon>Euteleostomi</taxon>
        <taxon>Actinopterygii</taxon>
        <taxon>Neopterygii</taxon>
        <taxon>Teleostei</taxon>
        <taxon>Neoteleostei</taxon>
        <taxon>Acanthomorphata</taxon>
        <taxon>Eupercaria</taxon>
        <taxon>Perciformes</taxon>
        <taxon>Notothenioidei</taxon>
        <taxon>Nototheniidae</taxon>
        <taxon>Pagothenia</taxon>
    </lineage>
</organism>
<dbReference type="AlphaFoldDB" id="A0ABD2H0U5"/>
<dbReference type="PROSITE" id="PS50090">
    <property type="entry name" value="MYB_LIKE"/>
    <property type="match status" value="1"/>
</dbReference>
<proteinExistence type="predicted"/>
<dbReference type="EMBL" id="JBIYXZ010002074">
    <property type="protein sequence ID" value="KAL3059088.1"/>
    <property type="molecule type" value="Genomic_DNA"/>
</dbReference>
<reference evidence="2 3" key="1">
    <citation type="journal article" date="2022" name="G3 (Bethesda)">
        <title>Evaluating Illumina-, Nanopore-, and PacBio-based genome assembly strategies with the bald notothen, Trematomus borchgrevinki.</title>
        <authorList>
            <person name="Rayamajhi N."/>
            <person name="Cheng C.C."/>
            <person name="Catchen J.M."/>
        </authorList>
    </citation>
    <scope>NUCLEOTIDE SEQUENCE [LARGE SCALE GENOMIC DNA]</scope>
    <source>
        <strain evidence="2">AGRC-2024</strain>
    </source>
</reference>
<reference evidence="2 3" key="2">
    <citation type="journal article" date="2024" name="G3 (Bethesda)">
        <title>The genome of the cryopelagic Antarctic bald notothen, Trematomus borchgrevinki.</title>
        <authorList>
            <person name="Rayamajhi N."/>
            <person name="Rivera-Colon A.G."/>
            <person name="Minhas B.F."/>
            <person name="Cheng C.C."/>
            <person name="Catchen J.M."/>
        </authorList>
    </citation>
    <scope>NUCLEOTIDE SEQUENCE [LARGE SCALE GENOMIC DNA]</scope>
    <source>
        <strain evidence="2">AGRC-2024</strain>
    </source>
</reference>
<evidence type="ECO:0000313" key="2">
    <source>
        <dbReference type="EMBL" id="KAL3059088.1"/>
    </source>
</evidence>
<comment type="caution">
    <text evidence="2">The sequence shown here is derived from an EMBL/GenBank/DDBJ whole genome shotgun (WGS) entry which is preliminary data.</text>
</comment>
<evidence type="ECO:0000259" key="1">
    <source>
        <dbReference type="PROSITE" id="PS50090"/>
    </source>
</evidence>